<proteinExistence type="predicted"/>
<feature type="compositionally biased region" description="Low complexity" evidence="1">
    <location>
        <begin position="84"/>
        <end position="96"/>
    </location>
</feature>
<protein>
    <submittedName>
        <fullName evidence="2">Uncharacterized protein</fullName>
    </submittedName>
</protein>
<dbReference type="EMBL" id="JBHRXN010000009">
    <property type="protein sequence ID" value="MFC3531333.1"/>
    <property type="molecule type" value="Genomic_DNA"/>
</dbReference>
<feature type="compositionally biased region" description="Low complexity" evidence="1">
    <location>
        <begin position="126"/>
        <end position="137"/>
    </location>
</feature>
<reference evidence="3" key="1">
    <citation type="journal article" date="2019" name="Int. J. Syst. Evol. Microbiol.">
        <title>The Global Catalogue of Microorganisms (GCM) 10K type strain sequencing project: providing services to taxonomists for standard genome sequencing and annotation.</title>
        <authorList>
            <consortium name="The Broad Institute Genomics Platform"/>
            <consortium name="The Broad Institute Genome Sequencing Center for Infectious Disease"/>
            <person name="Wu L."/>
            <person name="Ma J."/>
        </authorList>
    </citation>
    <scope>NUCLEOTIDE SEQUENCE [LARGE SCALE GENOMIC DNA]</scope>
    <source>
        <strain evidence="3">KCTC 42742</strain>
    </source>
</reference>
<accession>A0ABV7REN4</accession>
<organism evidence="2 3">
    <name type="scientific">Vogesella facilis</name>
    <dbReference type="NCBI Taxonomy" id="1655232"/>
    <lineage>
        <taxon>Bacteria</taxon>
        <taxon>Pseudomonadati</taxon>
        <taxon>Pseudomonadota</taxon>
        <taxon>Betaproteobacteria</taxon>
        <taxon>Neisseriales</taxon>
        <taxon>Chromobacteriaceae</taxon>
        <taxon>Vogesella</taxon>
    </lineage>
</organism>
<evidence type="ECO:0000313" key="3">
    <source>
        <dbReference type="Proteomes" id="UP001595741"/>
    </source>
</evidence>
<feature type="compositionally biased region" description="Polar residues" evidence="1">
    <location>
        <begin position="46"/>
        <end position="57"/>
    </location>
</feature>
<gene>
    <name evidence="2" type="ORF">ACFOLG_03975</name>
</gene>
<comment type="caution">
    <text evidence="2">The sequence shown here is derived from an EMBL/GenBank/DDBJ whole genome shotgun (WGS) entry which is preliminary data.</text>
</comment>
<dbReference type="Proteomes" id="UP001595741">
    <property type="component" value="Unassembled WGS sequence"/>
</dbReference>
<feature type="region of interest" description="Disordered" evidence="1">
    <location>
        <begin position="1"/>
        <end position="173"/>
    </location>
</feature>
<name>A0ABV7REN4_9NEIS</name>
<feature type="compositionally biased region" description="Polar residues" evidence="1">
    <location>
        <begin position="1"/>
        <end position="14"/>
    </location>
</feature>
<sequence length="173" mass="18599">MATVNSNYNASSVSDVGRSLQLERQQQERQRLQSDQAATEAARQANMRQGETVQTAQAVRDSDSAAAVRNGTSSQSTRQLEDSLQAQLLNARAAQASTDSRPAASQQNADQPSDESRRDSQAGNRQNTTQPTPQQDTSRAELNAYSQQAAVAQYQSSQSLLQDAGPGTVRTSV</sequence>
<keyword evidence="3" id="KW-1185">Reference proteome</keyword>
<evidence type="ECO:0000313" key="2">
    <source>
        <dbReference type="EMBL" id="MFC3531333.1"/>
    </source>
</evidence>
<feature type="compositionally biased region" description="Low complexity" evidence="1">
    <location>
        <begin position="144"/>
        <end position="162"/>
    </location>
</feature>
<feature type="compositionally biased region" description="Polar residues" evidence="1">
    <location>
        <begin position="97"/>
        <end position="111"/>
    </location>
</feature>
<dbReference type="RefSeq" id="WP_386088639.1">
    <property type="nucleotide sequence ID" value="NZ_JBHRXN010000009.1"/>
</dbReference>
<evidence type="ECO:0000256" key="1">
    <source>
        <dbReference type="SAM" id="MobiDB-lite"/>
    </source>
</evidence>